<evidence type="ECO:0000313" key="1">
    <source>
        <dbReference type="EMBL" id="KAK3933920.1"/>
    </source>
</evidence>
<dbReference type="AlphaFoldDB" id="A0AAN6RYI7"/>
<protein>
    <submittedName>
        <fullName evidence="1">Uncharacterized protein</fullName>
    </submittedName>
</protein>
<reference evidence="2" key="1">
    <citation type="journal article" date="2023" name="Mol. Phylogenet. Evol.">
        <title>Genome-scale phylogeny and comparative genomics of the fungal order Sordariales.</title>
        <authorList>
            <person name="Hensen N."/>
            <person name="Bonometti L."/>
            <person name="Westerberg I."/>
            <person name="Brannstrom I.O."/>
            <person name="Guillou S."/>
            <person name="Cros-Aarteil S."/>
            <person name="Calhoun S."/>
            <person name="Haridas S."/>
            <person name="Kuo A."/>
            <person name="Mondo S."/>
            <person name="Pangilinan J."/>
            <person name="Riley R."/>
            <person name="LaButti K."/>
            <person name="Andreopoulos B."/>
            <person name="Lipzen A."/>
            <person name="Chen C."/>
            <person name="Yan M."/>
            <person name="Daum C."/>
            <person name="Ng V."/>
            <person name="Clum A."/>
            <person name="Steindorff A."/>
            <person name="Ohm R.A."/>
            <person name="Martin F."/>
            <person name="Silar P."/>
            <person name="Natvig D.O."/>
            <person name="Lalanne C."/>
            <person name="Gautier V."/>
            <person name="Ament-Velasquez S.L."/>
            <person name="Kruys A."/>
            <person name="Hutchinson M.I."/>
            <person name="Powell A.J."/>
            <person name="Barry K."/>
            <person name="Miller A.N."/>
            <person name="Grigoriev I.V."/>
            <person name="Debuchy R."/>
            <person name="Gladieux P."/>
            <person name="Hiltunen Thoren M."/>
            <person name="Johannesson H."/>
        </authorList>
    </citation>
    <scope>NUCLEOTIDE SEQUENCE [LARGE SCALE GENOMIC DNA]</scope>
    <source>
        <strain evidence="2">CBS 340.73</strain>
    </source>
</reference>
<organism evidence="1 2">
    <name type="scientific">Diplogelasinospora grovesii</name>
    <dbReference type="NCBI Taxonomy" id="303347"/>
    <lineage>
        <taxon>Eukaryota</taxon>
        <taxon>Fungi</taxon>
        <taxon>Dikarya</taxon>
        <taxon>Ascomycota</taxon>
        <taxon>Pezizomycotina</taxon>
        <taxon>Sordariomycetes</taxon>
        <taxon>Sordariomycetidae</taxon>
        <taxon>Sordariales</taxon>
        <taxon>Diplogelasinosporaceae</taxon>
        <taxon>Diplogelasinospora</taxon>
    </lineage>
</organism>
<sequence>GKLALNIYLLTLKTINLALLKREWKIAPNKCLFFEDSMLSIESKRRVSIKVI</sequence>
<dbReference type="Proteomes" id="UP001303473">
    <property type="component" value="Unassembled WGS sequence"/>
</dbReference>
<name>A0AAN6RYI7_9PEZI</name>
<comment type="caution">
    <text evidence="1">The sequence shown here is derived from an EMBL/GenBank/DDBJ whole genome shotgun (WGS) entry which is preliminary data.</text>
</comment>
<feature type="non-terminal residue" evidence="1">
    <location>
        <position position="1"/>
    </location>
</feature>
<keyword evidence="2" id="KW-1185">Reference proteome</keyword>
<proteinExistence type="predicted"/>
<gene>
    <name evidence="1" type="ORF">QBC46DRAFT_274837</name>
</gene>
<accession>A0AAN6RYI7</accession>
<evidence type="ECO:0000313" key="2">
    <source>
        <dbReference type="Proteomes" id="UP001303473"/>
    </source>
</evidence>
<dbReference type="EMBL" id="MU854049">
    <property type="protein sequence ID" value="KAK3933920.1"/>
    <property type="molecule type" value="Genomic_DNA"/>
</dbReference>